<sequence length="254" mass="28450">MASQGRVEAATKGRGFWPCPKQATYTPGTCELLRAMMKESKLTKFQQRHIMDTMKRGGALPLYCSPTTSQRVLPSKQPASAICLPPILTARSSLRPASVCQANGAYSREQFKPRATRTLEQASQLGTPATNGGALHALTRPFWALQEIWRRRSEDSKISWPRGRIKRNGKESPLPCKGRTQPLSWTGLKNWSGRSRRGKNSWLTWRPWDRADSTEESSLLRSPRNSGKWKTLTARGVRILARLWPAPNLSPGAE</sequence>
<keyword evidence="2" id="KW-1185">Reference proteome</keyword>
<gene>
    <name evidence="1" type="ORF">HJG59_001830</name>
</gene>
<dbReference type="AlphaFoldDB" id="A0A7J8FVK9"/>
<reference evidence="1 2" key="1">
    <citation type="journal article" date="2020" name="Nature">
        <title>Six reference-quality genomes reveal evolution of bat adaptations.</title>
        <authorList>
            <person name="Jebb D."/>
            <person name="Huang Z."/>
            <person name="Pippel M."/>
            <person name="Hughes G.M."/>
            <person name="Lavrichenko K."/>
            <person name="Devanna P."/>
            <person name="Winkler S."/>
            <person name="Jermiin L.S."/>
            <person name="Skirmuntt E.C."/>
            <person name="Katzourakis A."/>
            <person name="Burkitt-Gray L."/>
            <person name="Ray D.A."/>
            <person name="Sullivan K.A.M."/>
            <person name="Roscito J.G."/>
            <person name="Kirilenko B.M."/>
            <person name="Davalos L.M."/>
            <person name="Corthals A.P."/>
            <person name="Power M.L."/>
            <person name="Jones G."/>
            <person name="Ransome R.D."/>
            <person name="Dechmann D.K.N."/>
            <person name="Locatelli A.G."/>
            <person name="Puechmaille S.J."/>
            <person name="Fedrigo O."/>
            <person name="Jarvis E.D."/>
            <person name="Hiller M."/>
            <person name="Vernes S.C."/>
            <person name="Myers E.W."/>
            <person name="Teeling E.C."/>
        </authorList>
    </citation>
    <scope>NUCLEOTIDE SEQUENCE [LARGE SCALE GENOMIC DNA]</scope>
    <source>
        <strain evidence="1">MMolMol1</strain>
        <tissue evidence="1">Muscle</tissue>
    </source>
</reference>
<evidence type="ECO:0000313" key="2">
    <source>
        <dbReference type="Proteomes" id="UP000550707"/>
    </source>
</evidence>
<dbReference type="EMBL" id="JACASF010000010">
    <property type="protein sequence ID" value="KAF6451824.1"/>
    <property type="molecule type" value="Genomic_DNA"/>
</dbReference>
<evidence type="ECO:0000313" key="1">
    <source>
        <dbReference type="EMBL" id="KAF6451824.1"/>
    </source>
</evidence>
<comment type="caution">
    <text evidence="1">The sequence shown here is derived from an EMBL/GenBank/DDBJ whole genome shotgun (WGS) entry which is preliminary data.</text>
</comment>
<organism evidence="1 2">
    <name type="scientific">Molossus molossus</name>
    <name type="common">Pallas' mastiff bat</name>
    <name type="synonym">Vespertilio molossus</name>
    <dbReference type="NCBI Taxonomy" id="27622"/>
    <lineage>
        <taxon>Eukaryota</taxon>
        <taxon>Metazoa</taxon>
        <taxon>Chordata</taxon>
        <taxon>Craniata</taxon>
        <taxon>Vertebrata</taxon>
        <taxon>Euteleostomi</taxon>
        <taxon>Mammalia</taxon>
        <taxon>Eutheria</taxon>
        <taxon>Laurasiatheria</taxon>
        <taxon>Chiroptera</taxon>
        <taxon>Yangochiroptera</taxon>
        <taxon>Molossidae</taxon>
        <taxon>Molossus</taxon>
    </lineage>
</organism>
<dbReference type="InterPro" id="IPR007914">
    <property type="entry name" value="UPF0193"/>
</dbReference>
<name>A0A7J8FVK9_MOLMO</name>
<dbReference type="PANTHER" id="PTHR28348:SF1">
    <property type="entry name" value="UPF0193 PROTEIN EVG1"/>
    <property type="match status" value="1"/>
</dbReference>
<dbReference type="InParanoid" id="A0A7J8FVK9"/>
<proteinExistence type="predicted"/>
<accession>A0A7J8FVK9</accession>
<protein>
    <submittedName>
        <fullName evidence="1">Uncharacterized protein</fullName>
    </submittedName>
</protein>
<dbReference type="PANTHER" id="PTHR28348">
    <property type="entry name" value="UPF0193 PROTEIN EVG1"/>
    <property type="match status" value="1"/>
</dbReference>
<dbReference type="Proteomes" id="UP000550707">
    <property type="component" value="Unassembled WGS sequence"/>
</dbReference>
<dbReference type="Pfam" id="PF05250">
    <property type="entry name" value="UPF0193"/>
    <property type="match status" value="1"/>
</dbReference>